<evidence type="ECO:0000313" key="3">
    <source>
        <dbReference type="Proteomes" id="UP000236291"/>
    </source>
</evidence>
<sequence length="36" mass="4308">MSSHHRYEKPYIRERGPNIDRQNSGVVQIPIMRGRE</sequence>
<evidence type="ECO:0000256" key="1">
    <source>
        <dbReference type="SAM" id="MobiDB-lite"/>
    </source>
</evidence>
<feature type="region of interest" description="Disordered" evidence="1">
    <location>
        <begin position="1"/>
        <end position="21"/>
    </location>
</feature>
<dbReference type="Proteomes" id="UP000236291">
    <property type="component" value="Unassembled WGS sequence"/>
</dbReference>
<accession>A0A2K3KK86</accession>
<reference evidence="2 3" key="1">
    <citation type="journal article" date="2014" name="Am. J. Bot.">
        <title>Genome assembly and annotation for red clover (Trifolium pratense; Fabaceae).</title>
        <authorList>
            <person name="Istvanek J."/>
            <person name="Jaros M."/>
            <person name="Krenek A."/>
            <person name="Repkova J."/>
        </authorList>
    </citation>
    <scope>NUCLEOTIDE SEQUENCE [LARGE SCALE GENOMIC DNA]</scope>
    <source>
        <strain evidence="3">cv. Tatra</strain>
        <tissue evidence="2">Young leaves</tissue>
    </source>
</reference>
<organism evidence="2 3">
    <name type="scientific">Trifolium pratense</name>
    <name type="common">Red clover</name>
    <dbReference type="NCBI Taxonomy" id="57577"/>
    <lineage>
        <taxon>Eukaryota</taxon>
        <taxon>Viridiplantae</taxon>
        <taxon>Streptophyta</taxon>
        <taxon>Embryophyta</taxon>
        <taxon>Tracheophyta</taxon>
        <taxon>Spermatophyta</taxon>
        <taxon>Magnoliopsida</taxon>
        <taxon>eudicotyledons</taxon>
        <taxon>Gunneridae</taxon>
        <taxon>Pentapetalae</taxon>
        <taxon>rosids</taxon>
        <taxon>fabids</taxon>
        <taxon>Fabales</taxon>
        <taxon>Fabaceae</taxon>
        <taxon>Papilionoideae</taxon>
        <taxon>50 kb inversion clade</taxon>
        <taxon>NPAAA clade</taxon>
        <taxon>Hologalegina</taxon>
        <taxon>IRL clade</taxon>
        <taxon>Trifolieae</taxon>
        <taxon>Trifolium</taxon>
    </lineage>
</organism>
<gene>
    <name evidence="2" type="ORF">L195_g063170</name>
</gene>
<comment type="caution">
    <text evidence="2">The sequence shown here is derived from an EMBL/GenBank/DDBJ whole genome shotgun (WGS) entry which is preliminary data.</text>
</comment>
<proteinExistence type="predicted"/>
<evidence type="ECO:0000313" key="2">
    <source>
        <dbReference type="EMBL" id="PNX66694.1"/>
    </source>
</evidence>
<reference evidence="2 3" key="2">
    <citation type="journal article" date="2017" name="Front. Plant Sci.">
        <title>Gene Classification and Mining of Molecular Markers Useful in Red Clover (Trifolium pratense) Breeding.</title>
        <authorList>
            <person name="Istvanek J."/>
            <person name="Dluhosova J."/>
            <person name="Dluhos P."/>
            <person name="Patkova L."/>
            <person name="Nedelnik J."/>
            <person name="Repkova J."/>
        </authorList>
    </citation>
    <scope>NUCLEOTIDE SEQUENCE [LARGE SCALE GENOMIC DNA]</scope>
    <source>
        <strain evidence="3">cv. Tatra</strain>
        <tissue evidence="2">Young leaves</tissue>
    </source>
</reference>
<dbReference type="AlphaFoldDB" id="A0A2K3KK86"/>
<feature type="compositionally biased region" description="Basic and acidic residues" evidence="1">
    <location>
        <begin position="8"/>
        <end position="18"/>
    </location>
</feature>
<dbReference type="EMBL" id="ASHM01197255">
    <property type="protein sequence ID" value="PNX66694.1"/>
    <property type="molecule type" value="Genomic_DNA"/>
</dbReference>
<protein>
    <submittedName>
        <fullName evidence="2">Uncharacterized protein</fullName>
    </submittedName>
</protein>
<feature type="non-terminal residue" evidence="2">
    <location>
        <position position="36"/>
    </location>
</feature>
<name>A0A2K3KK86_TRIPR</name>